<reference evidence="3" key="4">
    <citation type="submission" date="2025-09" db="UniProtKB">
        <authorList>
            <consortium name="Ensembl"/>
        </authorList>
    </citation>
    <scope>IDENTIFICATION</scope>
</reference>
<keyword evidence="4" id="KW-1185">Reference proteome</keyword>
<protein>
    <recommendedName>
        <fullName evidence="2">UBE2O-like tandem tSH3-B domain-containing protein</fullName>
    </recommendedName>
</protein>
<evidence type="ECO:0000313" key="3">
    <source>
        <dbReference type="Ensembl" id="ENSCINP00000023645.2"/>
    </source>
</evidence>
<organism evidence="3 4">
    <name type="scientific">Ciona intestinalis</name>
    <name type="common">Transparent sea squirt</name>
    <name type="synonym">Ascidia intestinalis</name>
    <dbReference type="NCBI Taxonomy" id="7719"/>
    <lineage>
        <taxon>Eukaryota</taxon>
        <taxon>Metazoa</taxon>
        <taxon>Chordata</taxon>
        <taxon>Tunicata</taxon>
        <taxon>Ascidiacea</taxon>
        <taxon>Phlebobranchia</taxon>
        <taxon>Cionidae</taxon>
        <taxon>Ciona</taxon>
    </lineage>
</organism>
<feature type="domain" description="UBE2O-like tandem tSH3-B" evidence="2">
    <location>
        <begin position="132"/>
        <end position="259"/>
    </location>
</feature>
<evidence type="ECO:0000256" key="1">
    <source>
        <dbReference type="SAM" id="MobiDB-lite"/>
    </source>
</evidence>
<dbReference type="STRING" id="7719.ENSCINP00000023645"/>
<feature type="compositionally biased region" description="Acidic residues" evidence="1">
    <location>
        <begin position="32"/>
        <end position="50"/>
    </location>
</feature>
<evidence type="ECO:0000259" key="2">
    <source>
        <dbReference type="Pfam" id="PF23046"/>
    </source>
</evidence>
<reference evidence="3" key="2">
    <citation type="journal article" date="2008" name="Genome Biol.">
        <title>Improved genome assembly and evidence-based global gene model set for the chordate Ciona intestinalis: new insight into intron and operon populations.</title>
        <authorList>
            <person name="Satou Y."/>
            <person name="Mineta K."/>
            <person name="Ogasawara M."/>
            <person name="Sasakura Y."/>
            <person name="Shoguchi E."/>
            <person name="Ueno K."/>
            <person name="Yamada L."/>
            <person name="Matsumoto J."/>
            <person name="Wasserscheid J."/>
            <person name="Dewar K."/>
            <person name="Wiley G.B."/>
            <person name="Macmil S.L."/>
            <person name="Roe B.A."/>
            <person name="Zeller R.W."/>
            <person name="Hastings K.E."/>
            <person name="Lemaire P."/>
            <person name="Lindquist E."/>
            <person name="Endo T."/>
            <person name="Hotta K."/>
            <person name="Inaba K."/>
        </authorList>
    </citation>
    <scope>NUCLEOTIDE SEQUENCE [LARGE SCALE GENOMIC DNA]</scope>
    <source>
        <strain evidence="3">wild type</strain>
    </source>
</reference>
<sequence>MSEPNFYPEDIIIGKSSNGRVRYGLIEKTVDMESDDESDSDMDDYSDNELEPGHVRLTWYPEGSEETVHESKIQLVDRSTLPRDVVHEMNGSQLGTVLDVDVHCDVAVVGTNKILKNIHCKSLKRIYPLMDGDLVAYGPWVGHISSAVGLLVLRFSNGARGKINLQDDSCEQLDDLYPHASDDGSFFDSEFYPGQVLSGPAKCFRKMLWFPGVPPPNLKSKSRFKVILEQLELAAVHVKWIQRAFSSPNEKKKDDKPTSPSDKSKPDPILSAELGAKTELTEYERKLCLSTNPAEPPPDVIHGEHLKYLKTLQYFWTGNLVLGTRMQYQLTANDVEQ</sequence>
<dbReference type="GeneTree" id="ENSGT00940000175688"/>
<feature type="region of interest" description="Disordered" evidence="1">
    <location>
        <begin position="30"/>
        <end position="50"/>
    </location>
</feature>
<feature type="compositionally biased region" description="Basic and acidic residues" evidence="1">
    <location>
        <begin position="249"/>
        <end position="266"/>
    </location>
</feature>
<dbReference type="EMBL" id="EAAA01001719">
    <property type="status" value="NOT_ANNOTATED_CDS"/>
    <property type="molecule type" value="Genomic_DNA"/>
</dbReference>
<dbReference type="Pfam" id="PF23046">
    <property type="entry name" value="tSH3-B_UBE2O"/>
    <property type="match status" value="1"/>
</dbReference>
<reference evidence="3" key="3">
    <citation type="submission" date="2025-08" db="UniProtKB">
        <authorList>
            <consortium name="Ensembl"/>
        </authorList>
    </citation>
    <scope>IDENTIFICATION</scope>
</reference>
<dbReference type="HOGENOM" id="CLU_825230_0_0_1"/>
<dbReference type="InParanoid" id="F7A9C9"/>
<feature type="region of interest" description="Disordered" evidence="1">
    <location>
        <begin position="247"/>
        <end position="271"/>
    </location>
</feature>
<dbReference type="InterPro" id="IPR057735">
    <property type="entry name" value="UBE2O-like_tSH3-B"/>
</dbReference>
<proteinExistence type="predicted"/>
<evidence type="ECO:0000313" key="4">
    <source>
        <dbReference type="Proteomes" id="UP000008144"/>
    </source>
</evidence>
<accession>F7A9C9</accession>
<dbReference type="Proteomes" id="UP000008144">
    <property type="component" value="Chromosome 3"/>
</dbReference>
<dbReference type="Ensembl" id="ENSCINT00000023891.2">
    <property type="protein sequence ID" value="ENSCINP00000023645.2"/>
    <property type="gene ID" value="ENSCING00000012740.2"/>
</dbReference>
<name>F7A9C9_CIOIN</name>
<reference evidence="4" key="1">
    <citation type="journal article" date="2002" name="Science">
        <title>The draft genome of Ciona intestinalis: insights into chordate and vertebrate origins.</title>
        <authorList>
            <person name="Dehal P."/>
            <person name="Satou Y."/>
            <person name="Campbell R.K."/>
            <person name="Chapman J."/>
            <person name="Degnan B."/>
            <person name="De Tomaso A."/>
            <person name="Davidson B."/>
            <person name="Di Gregorio A."/>
            <person name="Gelpke M."/>
            <person name="Goodstein D.M."/>
            <person name="Harafuji N."/>
            <person name="Hastings K.E."/>
            <person name="Ho I."/>
            <person name="Hotta K."/>
            <person name="Huang W."/>
            <person name="Kawashima T."/>
            <person name="Lemaire P."/>
            <person name="Martinez D."/>
            <person name="Meinertzhagen I.A."/>
            <person name="Necula S."/>
            <person name="Nonaka M."/>
            <person name="Putnam N."/>
            <person name="Rash S."/>
            <person name="Saiga H."/>
            <person name="Satake M."/>
            <person name="Terry A."/>
            <person name="Yamada L."/>
            <person name="Wang H.G."/>
            <person name="Awazu S."/>
            <person name="Azumi K."/>
            <person name="Boore J."/>
            <person name="Branno M."/>
            <person name="Chin-Bow S."/>
            <person name="DeSantis R."/>
            <person name="Doyle S."/>
            <person name="Francino P."/>
            <person name="Keys D.N."/>
            <person name="Haga S."/>
            <person name="Hayashi H."/>
            <person name="Hino K."/>
            <person name="Imai K.S."/>
            <person name="Inaba K."/>
            <person name="Kano S."/>
            <person name="Kobayashi K."/>
            <person name="Kobayashi M."/>
            <person name="Lee B.I."/>
            <person name="Makabe K.W."/>
            <person name="Manohar C."/>
            <person name="Matassi G."/>
            <person name="Medina M."/>
            <person name="Mochizuki Y."/>
            <person name="Mount S."/>
            <person name="Morishita T."/>
            <person name="Miura S."/>
            <person name="Nakayama A."/>
            <person name="Nishizaka S."/>
            <person name="Nomoto H."/>
            <person name="Ohta F."/>
            <person name="Oishi K."/>
            <person name="Rigoutsos I."/>
            <person name="Sano M."/>
            <person name="Sasaki A."/>
            <person name="Sasakura Y."/>
            <person name="Shoguchi E."/>
            <person name="Shin-i T."/>
            <person name="Spagnuolo A."/>
            <person name="Stainier D."/>
            <person name="Suzuki M.M."/>
            <person name="Tassy O."/>
            <person name="Takatori N."/>
            <person name="Tokuoka M."/>
            <person name="Yagi K."/>
            <person name="Yoshizaki F."/>
            <person name="Wada S."/>
            <person name="Zhang C."/>
            <person name="Hyatt P.D."/>
            <person name="Larimer F."/>
            <person name="Detter C."/>
            <person name="Doggett N."/>
            <person name="Glavina T."/>
            <person name="Hawkins T."/>
            <person name="Richardson P."/>
            <person name="Lucas S."/>
            <person name="Kohara Y."/>
            <person name="Levine M."/>
            <person name="Satoh N."/>
            <person name="Rokhsar D.S."/>
        </authorList>
    </citation>
    <scope>NUCLEOTIDE SEQUENCE [LARGE SCALE GENOMIC DNA]</scope>
</reference>
<dbReference type="AlphaFoldDB" id="F7A9C9"/>